<accession>A0A1G5BDQ1</accession>
<dbReference type="Pfam" id="PF00109">
    <property type="entry name" value="ketoacyl-synt"/>
    <property type="match status" value="1"/>
</dbReference>
<evidence type="ECO:0000256" key="1">
    <source>
        <dbReference type="ARBA" id="ARBA00008467"/>
    </source>
</evidence>
<dbReference type="SUPFAM" id="SSF53901">
    <property type="entry name" value="Thiolase-like"/>
    <property type="match status" value="2"/>
</dbReference>
<dbReference type="Pfam" id="PF02801">
    <property type="entry name" value="Ketoacyl-synt_C"/>
    <property type="match status" value="1"/>
</dbReference>
<proteinExistence type="inferred from homology"/>
<evidence type="ECO:0000313" key="6">
    <source>
        <dbReference type="Proteomes" id="UP000198538"/>
    </source>
</evidence>
<evidence type="ECO:0000256" key="3">
    <source>
        <dbReference type="RuleBase" id="RU003694"/>
    </source>
</evidence>
<dbReference type="InterPro" id="IPR014030">
    <property type="entry name" value="Ketoacyl_synth_N"/>
</dbReference>
<organism evidence="5 6">
    <name type="scientific">Paenibacillus polysaccharolyticus</name>
    <dbReference type="NCBI Taxonomy" id="582692"/>
    <lineage>
        <taxon>Bacteria</taxon>
        <taxon>Bacillati</taxon>
        <taxon>Bacillota</taxon>
        <taxon>Bacilli</taxon>
        <taxon>Bacillales</taxon>
        <taxon>Paenibacillaceae</taxon>
        <taxon>Paenibacillus</taxon>
    </lineage>
</organism>
<dbReference type="GO" id="GO:0004315">
    <property type="term" value="F:3-oxoacyl-[acyl-carrier-protein] synthase activity"/>
    <property type="evidence" value="ECO:0007669"/>
    <property type="project" value="TreeGrafter"/>
</dbReference>
<dbReference type="InterPro" id="IPR020841">
    <property type="entry name" value="PKS_Beta-ketoAc_synthase_dom"/>
</dbReference>
<dbReference type="Gene3D" id="3.40.47.10">
    <property type="match status" value="2"/>
</dbReference>
<dbReference type="STRING" id="582692.SAMN05720606_101330"/>
<dbReference type="AlphaFoldDB" id="A0A1G5BDQ1"/>
<keyword evidence="2 3" id="KW-0808">Transferase</keyword>
<gene>
    <name evidence="5" type="ORF">SAMN05720606_101330</name>
</gene>
<sequence>MERVFISSMGVITCVGASLEEFWAGINTKKVDYNSIELPIILPQNINPKVSRRMDRFSRMSLSVSKLVLEKLPLLNADQIGTVFNTGFGPLQSNINFRDQIETYGVDGVSPTLFTNTVFNAGLGHTCLHLGLKGPSTMLMGSNAVAYSYELIKSNKSDQILCCGVEEYIEELDHSFQLISSTTKNLDSICKPLDANRDGTRVTEGAGGLFIESESSLRSRSGKALCEILGYSNAITDEFRAMDGPNSDSNVFAQVMEMALENAGVRKDYIDGIFMASGGGVYADRAEAKAIHQVFGELGSEIPVTAIKGAIGESIGASLILNVVGGVLCLENQTLPLTSGCEIPEENLHLNVIYDHAKAGRYKYLLINGYDISGCLFSIVIGEGD</sequence>
<keyword evidence="6" id="KW-1185">Reference proteome</keyword>
<dbReference type="Proteomes" id="UP000198538">
    <property type="component" value="Unassembled WGS sequence"/>
</dbReference>
<protein>
    <submittedName>
        <fullName evidence="5">3-oxoacyl-(Acyl-carrier-protein) synthase</fullName>
    </submittedName>
</protein>
<reference evidence="6" key="1">
    <citation type="submission" date="2016-10" db="EMBL/GenBank/DDBJ databases">
        <authorList>
            <person name="Varghese N."/>
            <person name="Submissions S."/>
        </authorList>
    </citation>
    <scope>NUCLEOTIDE SEQUENCE [LARGE SCALE GENOMIC DNA]</scope>
    <source>
        <strain evidence="6">BL9</strain>
    </source>
</reference>
<dbReference type="PANTHER" id="PTHR11712:SF336">
    <property type="entry name" value="3-OXOACYL-[ACYL-CARRIER-PROTEIN] SYNTHASE, MITOCHONDRIAL"/>
    <property type="match status" value="1"/>
</dbReference>
<evidence type="ECO:0000256" key="2">
    <source>
        <dbReference type="ARBA" id="ARBA00022679"/>
    </source>
</evidence>
<dbReference type="InterPro" id="IPR016039">
    <property type="entry name" value="Thiolase-like"/>
</dbReference>
<dbReference type="PANTHER" id="PTHR11712">
    <property type="entry name" value="POLYKETIDE SYNTHASE-RELATED"/>
    <property type="match status" value="1"/>
</dbReference>
<feature type="domain" description="Ketosynthase family 3 (KS3)" evidence="4">
    <location>
        <begin position="1"/>
        <end position="383"/>
    </location>
</feature>
<comment type="similarity">
    <text evidence="1 3">Belongs to the thiolase-like superfamily. Beta-ketoacyl-ACP synthases family.</text>
</comment>
<dbReference type="PROSITE" id="PS52004">
    <property type="entry name" value="KS3_2"/>
    <property type="match status" value="1"/>
</dbReference>
<dbReference type="InterPro" id="IPR014031">
    <property type="entry name" value="Ketoacyl_synth_C"/>
</dbReference>
<evidence type="ECO:0000313" key="5">
    <source>
        <dbReference type="EMBL" id="SCX88251.1"/>
    </source>
</evidence>
<evidence type="ECO:0000259" key="4">
    <source>
        <dbReference type="PROSITE" id="PS52004"/>
    </source>
</evidence>
<dbReference type="GO" id="GO:0006633">
    <property type="term" value="P:fatty acid biosynthetic process"/>
    <property type="evidence" value="ECO:0007669"/>
    <property type="project" value="TreeGrafter"/>
</dbReference>
<name>A0A1G5BDQ1_9BACL</name>
<dbReference type="InterPro" id="IPR000794">
    <property type="entry name" value="Beta-ketoacyl_synthase"/>
</dbReference>
<dbReference type="EMBL" id="FMVM01000001">
    <property type="protein sequence ID" value="SCX88251.1"/>
    <property type="molecule type" value="Genomic_DNA"/>
</dbReference>